<feature type="region of interest" description="Disordered" evidence="2">
    <location>
        <begin position="1701"/>
        <end position="1778"/>
    </location>
</feature>
<evidence type="ECO:0000256" key="2">
    <source>
        <dbReference type="SAM" id="MobiDB-lite"/>
    </source>
</evidence>
<feature type="coiled-coil region" evidence="1">
    <location>
        <begin position="1139"/>
        <end position="1560"/>
    </location>
</feature>
<feature type="region of interest" description="Disordered" evidence="2">
    <location>
        <begin position="156"/>
        <end position="221"/>
    </location>
</feature>
<feature type="region of interest" description="Disordered" evidence="2">
    <location>
        <begin position="65"/>
        <end position="99"/>
    </location>
</feature>
<gene>
    <name evidence="4" type="ORF">HJC23_001891</name>
</gene>
<feature type="compositionally biased region" description="Basic and acidic residues" evidence="2">
    <location>
        <begin position="1603"/>
        <end position="1618"/>
    </location>
</feature>
<reference evidence="4 5" key="1">
    <citation type="journal article" date="2020" name="G3 (Bethesda)">
        <title>Improved Reference Genome for Cyclotella cryptica CCMP332, a Model for Cell Wall Morphogenesis, Salinity Adaptation, and Lipid Production in Diatoms (Bacillariophyta).</title>
        <authorList>
            <person name="Roberts W.R."/>
            <person name="Downey K.M."/>
            <person name="Ruck E.C."/>
            <person name="Traller J.C."/>
            <person name="Alverson A.J."/>
        </authorList>
    </citation>
    <scope>NUCLEOTIDE SEQUENCE [LARGE SCALE GENOMIC DNA]</scope>
    <source>
        <strain evidence="4 5">CCMP332</strain>
    </source>
</reference>
<dbReference type="PANTHER" id="PTHR23159">
    <property type="entry name" value="CENTROSOMAL PROTEIN 2"/>
    <property type="match status" value="1"/>
</dbReference>
<evidence type="ECO:0000313" key="5">
    <source>
        <dbReference type="Proteomes" id="UP001516023"/>
    </source>
</evidence>
<feature type="coiled-coil region" evidence="1">
    <location>
        <begin position="1049"/>
        <end position="1090"/>
    </location>
</feature>
<feature type="compositionally biased region" description="Low complexity" evidence="2">
    <location>
        <begin position="1734"/>
        <end position="1746"/>
    </location>
</feature>
<keyword evidence="3" id="KW-1133">Transmembrane helix</keyword>
<proteinExistence type="predicted"/>
<organism evidence="4 5">
    <name type="scientific">Cyclotella cryptica</name>
    <dbReference type="NCBI Taxonomy" id="29204"/>
    <lineage>
        <taxon>Eukaryota</taxon>
        <taxon>Sar</taxon>
        <taxon>Stramenopiles</taxon>
        <taxon>Ochrophyta</taxon>
        <taxon>Bacillariophyta</taxon>
        <taxon>Coscinodiscophyceae</taxon>
        <taxon>Thalassiosirophycidae</taxon>
        <taxon>Stephanodiscales</taxon>
        <taxon>Stephanodiscaceae</taxon>
        <taxon>Cyclotella</taxon>
    </lineage>
</organism>
<evidence type="ECO:0000313" key="4">
    <source>
        <dbReference type="EMBL" id="KAL3788692.1"/>
    </source>
</evidence>
<keyword evidence="5" id="KW-1185">Reference proteome</keyword>
<dbReference type="EMBL" id="JABMIG020000153">
    <property type="protein sequence ID" value="KAL3788692.1"/>
    <property type="molecule type" value="Genomic_DNA"/>
</dbReference>
<feature type="coiled-coil region" evidence="1">
    <location>
        <begin position="474"/>
        <end position="933"/>
    </location>
</feature>
<keyword evidence="1" id="KW-0175">Coiled coil</keyword>
<protein>
    <submittedName>
        <fullName evidence="4">Uncharacterized protein</fullName>
    </submittedName>
</protein>
<accession>A0ABD3PLQ3</accession>
<feature type="transmembrane region" description="Helical" evidence="3">
    <location>
        <begin position="12"/>
        <end position="31"/>
    </location>
</feature>
<evidence type="ECO:0000256" key="1">
    <source>
        <dbReference type="SAM" id="Coils"/>
    </source>
</evidence>
<feature type="region of interest" description="Disordered" evidence="2">
    <location>
        <begin position="1603"/>
        <end position="1628"/>
    </location>
</feature>
<comment type="caution">
    <text evidence="4">The sequence shown here is derived from an EMBL/GenBank/DDBJ whole genome shotgun (WGS) entry which is preliminary data.</text>
</comment>
<feature type="compositionally biased region" description="Polar residues" evidence="2">
    <location>
        <begin position="1769"/>
        <end position="1778"/>
    </location>
</feature>
<name>A0ABD3PLQ3_9STRA</name>
<keyword evidence="3" id="KW-0472">Membrane</keyword>
<feature type="non-terminal residue" evidence="4">
    <location>
        <position position="1"/>
    </location>
</feature>
<feature type="region of interest" description="Disordered" evidence="2">
    <location>
        <begin position="1652"/>
        <end position="1687"/>
    </location>
</feature>
<feature type="coiled-coil region" evidence="1">
    <location>
        <begin position="305"/>
        <end position="448"/>
    </location>
</feature>
<dbReference type="PANTHER" id="PTHR23159:SF31">
    <property type="entry name" value="CENTROSOME-ASSOCIATED PROTEIN CEP250 ISOFORM X1"/>
    <property type="match status" value="1"/>
</dbReference>
<feature type="compositionally biased region" description="Polar residues" evidence="2">
    <location>
        <begin position="160"/>
        <end position="186"/>
    </location>
</feature>
<sequence length="1778" mass="201484">RRRNNNRDYRSHVRWAIFGIEFTVPLLIIIFDALNNEKAPFQDISTRPILSIIFYTAREEVSSQESQKKTDMTTFTSVSGRRQAKPRKKDERFSNGRRKLGLKMSLQEISRSHYGTIQYHDITGQCLQVELSNPSKQHFSKMNKMQSWFGGLPAEVLTDPETQSDNSGSPIDASSPSPRNATATQHASSSRPPPSPANNLSRLPSDDTLNRSSHGAKSSVEELRTANSALMHQLSAQEASFMNQLTQITSEFKSKEEALKKELAEMANALQVSQNRVGSVERRIRERDAQLTSCKEEKGKMGCQITDLKNQLYQLQFEIEETSADKADCIQTYESKLTDATRSLDEMKRALDEATNKQVTAESRADDLQKDKEKLEQELEETRQEKRDGASKTEEYSALLKKCQELEQYHAKLQNDRSKASPSNATDNEALQQQLATLRQTNSSLTEQLSASNLEITHAKQLSQSEISNLRSMLRARDDAIQSLQQRLERATEEMTTLEAEVDVLRENAKLKEEKGQGEVGNLWKLNDEMAKIIEKQSKRVEDLNEKLEKRKVEYEEQLAQVVQSKERVIGELQTKLESKELDVVEKDEQLRKLQAEIEGANENMRGNNELKAENAELRAQLVTAQEASSSATEAASTHHRRVSSLECELQEMKEKVDELNDSLTEAVEEISSLQADIALKEARIATLEEELEEASSLLGVTKNENEAPPTSTSDKEPGNFARLRREIENVTRERVRLESEHTHEIAALESKLQEANEALAHVKDQLKEETERVQSMKLAMEQLEKSKMDLTRDLGRANDELNIVNDSIDEELEECKEQIQQLQDENSDLQAENDDLRKQLSITGSEELLEAKEALTALDEEKSEALRNNEDRIESLTMELSECKEQVMMGEAKLNRAIREREFIISDLKKEVDAKENYAAQLKAEVEALQLTVERNNSPSARSKRSFGMAIDPDCDDNIDVQLSKLKHQASSLEREKNMIEHELRAKIEDRDATISKLVITSSNQEETIVGLKKEVARLQVQLDTKTSSDSFTKSQMKGLEAMGLASNECSRREVESLKAKLRDMSAELSRANRKLSVVSQELERAKDQLSTTQTTQDVSDLAGRLAVADQAQRLLKKDNEEKIQERDSAISNLLQTVQANEKVILKLKSELEQCKKNVSDTLEENRRLRHESEIFAAQIIDQDAEFAELNAKLKEKNAEIASMQKDVASSKLDARKIASLQRRLDDMKNEKDRQSDRVNELTQQLKKAESKKAEVDKSEVERFELELRKAKMEKEAVEEKLTKQIESLRKLRNHAFEEFEAKLSARDEQISALEKELLDLKEKALSSTAFAIDLNGKPAPTQDQLDELTDKCVELGDERDSLKVKIATLNREIETLRASSETKLISELRSKLAQSEAMRESLEKNQSMFNSSRDAEIDRLHKQLAEAKEKQTSRELEQLARLKNLEKDNRELREDFSTKVKEKNAKIIALEQTLAAQEQVVGNMSNEMDQLQNGMEKISIQRRAEIEEMQQELMDYTSKAARLEREVASLSMTLNEKKLKHKDEVAKLKERIIALESESPLSRTICLNDKDNDREKNELAEKIEHMKWLNSSLKDENDKLREKLEDNSSSTKKADDASASAKNNDKWRNVALQEQVAVLSQRVIELEEAAASRRTPGTPRISSILESPVMRSSLGNNNAPATPRSALRVSSYDEINQANDDLLSNPIGGDRAPTDGLPPALPNRRSSPSRTIPKGKSSKPPKIGFNMMKRSSSYKMSPRGSPRSDDASNSTTNYNF</sequence>
<keyword evidence="3" id="KW-0812">Transmembrane</keyword>
<feature type="coiled-coil region" evidence="1">
    <location>
        <begin position="964"/>
        <end position="1023"/>
    </location>
</feature>
<evidence type="ECO:0000256" key="3">
    <source>
        <dbReference type="SAM" id="Phobius"/>
    </source>
</evidence>
<dbReference type="Proteomes" id="UP001516023">
    <property type="component" value="Unassembled WGS sequence"/>
</dbReference>